<dbReference type="Proteomes" id="UP001066276">
    <property type="component" value="Chromosome 7"/>
</dbReference>
<feature type="region of interest" description="Disordered" evidence="1">
    <location>
        <begin position="1"/>
        <end position="42"/>
    </location>
</feature>
<dbReference type="AlphaFoldDB" id="A0AAV7PZS3"/>
<protein>
    <submittedName>
        <fullName evidence="2">Uncharacterized protein</fullName>
    </submittedName>
</protein>
<proteinExistence type="predicted"/>
<accession>A0AAV7PZS3</accession>
<name>A0AAV7PZS3_PLEWA</name>
<organism evidence="2 3">
    <name type="scientific">Pleurodeles waltl</name>
    <name type="common">Iberian ribbed newt</name>
    <dbReference type="NCBI Taxonomy" id="8319"/>
    <lineage>
        <taxon>Eukaryota</taxon>
        <taxon>Metazoa</taxon>
        <taxon>Chordata</taxon>
        <taxon>Craniata</taxon>
        <taxon>Vertebrata</taxon>
        <taxon>Euteleostomi</taxon>
        <taxon>Amphibia</taxon>
        <taxon>Batrachia</taxon>
        <taxon>Caudata</taxon>
        <taxon>Salamandroidea</taxon>
        <taxon>Salamandridae</taxon>
        <taxon>Pleurodelinae</taxon>
        <taxon>Pleurodeles</taxon>
    </lineage>
</organism>
<gene>
    <name evidence="2" type="ORF">NDU88_010909</name>
</gene>
<dbReference type="EMBL" id="JANPWB010000011">
    <property type="protein sequence ID" value="KAJ1132602.1"/>
    <property type="molecule type" value="Genomic_DNA"/>
</dbReference>
<sequence length="108" mass="10839">MRGPAPLEHEDGGGPAGDGLPMWKGCPSHHDPTDVPDPGSGVSGLGWVLEGITAATRGTRGFAGNVDDPFGQIAGVLFKVVGEDGSAGLERGGPLGLCDFSPSAERGM</sequence>
<comment type="caution">
    <text evidence="2">The sequence shown here is derived from an EMBL/GenBank/DDBJ whole genome shotgun (WGS) entry which is preliminary data.</text>
</comment>
<evidence type="ECO:0000256" key="1">
    <source>
        <dbReference type="SAM" id="MobiDB-lite"/>
    </source>
</evidence>
<evidence type="ECO:0000313" key="3">
    <source>
        <dbReference type="Proteomes" id="UP001066276"/>
    </source>
</evidence>
<evidence type="ECO:0000313" key="2">
    <source>
        <dbReference type="EMBL" id="KAJ1132602.1"/>
    </source>
</evidence>
<reference evidence="2" key="1">
    <citation type="journal article" date="2022" name="bioRxiv">
        <title>Sequencing and chromosome-scale assembly of the giantPleurodeles waltlgenome.</title>
        <authorList>
            <person name="Brown T."/>
            <person name="Elewa A."/>
            <person name="Iarovenko S."/>
            <person name="Subramanian E."/>
            <person name="Araus A.J."/>
            <person name="Petzold A."/>
            <person name="Susuki M."/>
            <person name="Suzuki K.-i.T."/>
            <person name="Hayashi T."/>
            <person name="Toyoda A."/>
            <person name="Oliveira C."/>
            <person name="Osipova E."/>
            <person name="Leigh N.D."/>
            <person name="Simon A."/>
            <person name="Yun M.H."/>
        </authorList>
    </citation>
    <scope>NUCLEOTIDE SEQUENCE</scope>
    <source>
        <strain evidence="2">20211129_DDA</strain>
        <tissue evidence="2">Liver</tissue>
    </source>
</reference>
<keyword evidence="3" id="KW-1185">Reference proteome</keyword>